<feature type="region of interest" description="Disordered" evidence="3">
    <location>
        <begin position="478"/>
        <end position="577"/>
    </location>
</feature>
<evidence type="ECO:0000256" key="2">
    <source>
        <dbReference type="PROSITE-ProRule" id="PRU00103"/>
    </source>
</evidence>
<dbReference type="PANTHER" id="PTHR10648:SF1">
    <property type="entry name" value="SERINE_THREONINE-PROTEIN PHOSPHATASE 4 REGULATORY SUBUNIT 1"/>
    <property type="match status" value="1"/>
</dbReference>
<comment type="caution">
    <text evidence="4">The sequence shown here is derived from an EMBL/GenBank/DDBJ whole genome shotgun (WGS) entry which is preliminary data.</text>
</comment>
<keyword evidence="5" id="KW-1185">Reference proteome</keyword>
<evidence type="ECO:0000313" key="4">
    <source>
        <dbReference type="EMBL" id="KAF5357858.1"/>
    </source>
</evidence>
<proteinExistence type="predicted"/>
<accession>A0A8H5G3W9</accession>
<evidence type="ECO:0000256" key="1">
    <source>
        <dbReference type="ARBA" id="ARBA00022737"/>
    </source>
</evidence>
<evidence type="ECO:0000313" key="5">
    <source>
        <dbReference type="Proteomes" id="UP000559027"/>
    </source>
</evidence>
<dbReference type="AlphaFoldDB" id="A0A8H5G3W9"/>
<dbReference type="InterPro" id="IPR021133">
    <property type="entry name" value="HEAT_type_2"/>
</dbReference>
<feature type="region of interest" description="Disordered" evidence="3">
    <location>
        <begin position="430"/>
        <end position="453"/>
    </location>
</feature>
<dbReference type="PROSITE" id="PS50077">
    <property type="entry name" value="HEAT_REPEAT"/>
    <property type="match status" value="2"/>
</dbReference>
<dbReference type="InterPro" id="IPR011989">
    <property type="entry name" value="ARM-like"/>
</dbReference>
<feature type="region of interest" description="Disordered" evidence="3">
    <location>
        <begin position="1112"/>
        <end position="1159"/>
    </location>
</feature>
<feature type="compositionally biased region" description="Polar residues" evidence="3">
    <location>
        <begin position="443"/>
        <end position="453"/>
    </location>
</feature>
<dbReference type="OrthoDB" id="340346at2759"/>
<dbReference type="SUPFAM" id="SSF48371">
    <property type="entry name" value="ARM repeat"/>
    <property type="match status" value="1"/>
</dbReference>
<name>A0A8H5G3W9_9AGAR</name>
<dbReference type="Gene3D" id="1.25.10.10">
    <property type="entry name" value="Leucine-rich Repeat Variant"/>
    <property type="match status" value="1"/>
</dbReference>
<feature type="compositionally biased region" description="Polar residues" evidence="3">
    <location>
        <begin position="14"/>
        <end position="27"/>
    </location>
</feature>
<feature type="repeat" description="HEAT" evidence="2">
    <location>
        <begin position="687"/>
        <end position="724"/>
    </location>
</feature>
<sequence length="1185" mass="130185">MGFPFSSPHHPMDSSANPAQQPQSRPTHISLPPPPRFPTFLTTPSPSQRDDPFAEDVQSPYLQFYTAPSTPYSDPDLPQPPSPAAVDYFTPPTSPFVEVPIIDSVAPPQNATTPTLELQAPPDPPVPLAQSAVIAPHPASTYVSPSPYGTDDIYPGFPVDIVNDLILDDGSLTALEKIFLFCQSKQVVHRSFIVKNMPRLLQEVTSQDAVEYVLPLFRELVLDPGRHLTQARSFPIPLPPNTHTDETVQEEFGRSLGDVMWWFLTSCQIVEVISDTTELKGDENAQLPAQIHYQTFTPLFGSLILSSNGNVSEAARNSITLVLERIKIADDKDALARGDHVRPPLPPENLWKAPAQDYAMDDPEIEEEEPQVGLFGPTERTKVKHEILAAIVVALGRLDSFWQDGDPVETPATGGQNVDERRFWLEAQTGDGVQVVSPDGLSNDENGVTTSTDLEASSSNVIIKDDTVNPYFPIVPSSFSTPSSTSSTPSTGNSANSSSGSSPTVPPAGVSASSPADSSLSSDSAAVEDPAQHRSSSSHNSGTTIRLQVPSLPMRSDITRAGNANSPPSTSQQISPQFDQTPTFLQDRRSCRPKGPLAYQLNLGNMVHEEDEDIYYDEQATNGRWSSMRLIASIAANGTADMETEVYFIKDVNRSVQDPVFWVRREAAFAVGALARVVPLDFVVKELMPMFERLVSDLHPDVRQNILFSLPPLVQRLPSDLRRKVTYTTLTALSEDPEITVRESALDTLSETIYAFADDPEGPPEFLLHMFLGRKEDNIVRNGTRLITFEIPPPLEAFYLDTKRPLTLAFGFPAVALTLGKERWGELREAYRDLAANRMNDVKRSLAAGMGEIAKIIGPENTREDLVQVWWNSINHVKDAPTRIRAIENMRTLISVLGKEIGLSFWEGVLKNWEAKIFRVWRERKIILEEALKVVELLGDEILPIIEAIETLALVDLEQGVRDIAIAFLPKILGILSPRQDLVDNLNRAVSQLLSSTFRRRMTSIFLASIDAGQKPSVALSDDMLRTIHDLSQDSVVDVKISVARFIGSVCALAMRLMRFLLLDKFARESESVPPLLAEIVQRLSQDSSLSVHIYIPDPATLLGGQQSVTFPSSDEVVEPTTSGQPTRSRHFSKPPLSRLNSSASAADHPGIGVQPMDVGADMTADRFYEGASVHDRLGGDNLGP</sequence>
<dbReference type="Proteomes" id="UP000559027">
    <property type="component" value="Unassembled WGS sequence"/>
</dbReference>
<evidence type="ECO:0000256" key="3">
    <source>
        <dbReference type="SAM" id="MobiDB-lite"/>
    </source>
</evidence>
<feature type="repeat" description="HEAT" evidence="2">
    <location>
        <begin position="827"/>
        <end position="865"/>
    </location>
</feature>
<dbReference type="PANTHER" id="PTHR10648">
    <property type="entry name" value="SERINE/THREONINE-PROTEIN PHOSPHATASE PP2A 65 KDA REGULATORY SUBUNIT"/>
    <property type="match status" value="1"/>
</dbReference>
<dbReference type="GO" id="GO:0005737">
    <property type="term" value="C:cytoplasm"/>
    <property type="evidence" value="ECO:0007669"/>
    <property type="project" value="TreeGrafter"/>
</dbReference>
<gene>
    <name evidence="4" type="ORF">D9756_001659</name>
</gene>
<evidence type="ECO:0008006" key="6">
    <source>
        <dbReference type="Google" id="ProtNLM"/>
    </source>
</evidence>
<dbReference type="GO" id="GO:0019888">
    <property type="term" value="F:protein phosphatase regulator activity"/>
    <property type="evidence" value="ECO:0007669"/>
    <property type="project" value="TreeGrafter"/>
</dbReference>
<feature type="compositionally biased region" description="Low complexity" evidence="3">
    <location>
        <begin position="478"/>
        <end position="525"/>
    </location>
</feature>
<feature type="region of interest" description="Disordered" evidence="3">
    <location>
        <begin position="1"/>
        <end position="89"/>
    </location>
</feature>
<protein>
    <recommendedName>
        <fullName evidence="6">ARM repeat-containing protein</fullName>
    </recommendedName>
</protein>
<feature type="compositionally biased region" description="Low complexity" evidence="3">
    <location>
        <begin position="38"/>
        <end position="47"/>
    </location>
</feature>
<dbReference type="EMBL" id="JAACJO010000005">
    <property type="protein sequence ID" value="KAF5357858.1"/>
    <property type="molecule type" value="Genomic_DNA"/>
</dbReference>
<organism evidence="4 5">
    <name type="scientific">Leucocoprinus leucothites</name>
    <dbReference type="NCBI Taxonomy" id="201217"/>
    <lineage>
        <taxon>Eukaryota</taxon>
        <taxon>Fungi</taxon>
        <taxon>Dikarya</taxon>
        <taxon>Basidiomycota</taxon>
        <taxon>Agaricomycotina</taxon>
        <taxon>Agaricomycetes</taxon>
        <taxon>Agaricomycetidae</taxon>
        <taxon>Agaricales</taxon>
        <taxon>Agaricineae</taxon>
        <taxon>Agaricaceae</taxon>
        <taxon>Leucocoprinus</taxon>
    </lineage>
</organism>
<feature type="compositionally biased region" description="Low complexity" evidence="3">
    <location>
        <begin position="566"/>
        <end position="577"/>
    </location>
</feature>
<dbReference type="InterPro" id="IPR051023">
    <property type="entry name" value="PP2A_Regulatory_Subunit_A"/>
</dbReference>
<feature type="compositionally biased region" description="Polar residues" evidence="3">
    <location>
        <begin position="533"/>
        <end position="546"/>
    </location>
</feature>
<reference evidence="4 5" key="1">
    <citation type="journal article" date="2020" name="ISME J.">
        <title>Uncovering the hidden diversity of litter-decomposition mechanisms in mushroom-forming fungi.</title>
        <authorList>
            <person name="Floudas D."/>
            <person name="Bentzer J."/>
            <person name="Ahren D."/>
            <person name="Johansson T."/>
            <person name="Persson P."/>
            <person name="Tunlid A."/>
        </authorList>
    </citation>
    <scope>NUCLEOTIDE SEQUENCE [LARGE SCALE GENOMIC DNA]</scope>
    <source>
        <strain evidence="4 5">CBS 146.42</strain>
    </source>
</reference>
<keyword evidence="1" id="KW-0677">Repeat</keyword>
<dbReference type="InterPro" id="IPR016024">
    <property type="entry name" value="ARM-type_fold"/>
</dbReference>